<gene>
    <name evidence="1" type="ORF">ACFQIC_01825</name>
</gene>
<reference evidence="2" key="1">
    <citation type="journal article" date="2019" name="Int. J. Syst. Evol. Microbiol.">
        <title>The Global Catalogue of Microorganisms (GCM) 10K type strain sequencing project: providing services to taxonomists for standard genome sequencing and annotation.</title>
        <authorList>
            <consortium name="The Broad Institute Genomics Platform"/>
            <consortium name="The Broad Institute Genome Sequencing Center for Infectious Disease"/>
            <person name="Wu L."/>
            <person name="Ma J."/>
        </authorList>
    </citation>
    <scope>NUCLEOTIDE SEQUENCE [LARGE SCALE GENOMIC DNA]</scope>
    <source>
        <strain evidence="2">CGMCC 4.1621</strain>
    </source>
</reference>
<accession>A0ABW2EEH0</accession>
<dbReference type="RefSeq" id="WP_204706718.1">
    <property type="nucleotide sequence ID" value="NZ_JBHSZV010000004.1"/>
</dbReference>
<sequence>MKKSEYAQFLTEEMMKHMHMTKQEKQEKRQTRPSKKTSSYWFGILPVALKMLKKPRNR</sequence>
<proteinExistence type="predicted"/>
<dbReference type="Pfam" id="PF14038">
    <property type="entry name" value="YqzE"/>
    <property type="match status" value="1"/>
</dbReference>
<dbReference type="InterPro" id="IPR025622">
    <property type="entry name" value="YqzE"/>
</dbReference>
<dbReference type="Proteomes" id="UP001596410">
    <property type="component" value="Unassembled WGS sequence"/>
</dbReference>
<organism evidence="1 2">
    <name type="scientific">Halobacillus seohaensis</name>
    <dbReference type="NCBI Taxonomy" id="447421"/>
    <lineage>
        <taxon>Bacteria</taxon>
        <taxon>Bacillati</taxon>
        <taxon>Bacillota</taxon>
        <taxon>Bacilli</taxon>
        <taxon>Bacillales</taxon>
        <taxon>Bacillaceae</taxon>
        <taxon>Halobacillus</taxon>
    </lineage>
</organism>
<evidence type="ECO:0000313" key="1">
    <source>
        <dbReference type="EMBL" id="MFC7060612.1"/>
    </source>
</evidence>
<protein>
    <submittedName>
        <fullName evidence="1">YqzE family protein</fullName>
    </submittedName>
</protein>
<name>A0ABW2EEH0_9BACI</name>
<evidence type="ECO:0000313" key="2">
    <source>
        <dbReference type="Proteomes" id="UP001596410"/>
    </source>
</evidence>
<dbReference type="EMBL" id="JBHSZV010000004">
    <property type="protein sequence ID" value="MFC7060612.1"/>
    <property type="molecule type" value="Genomic_DNA"/>
</dbReference>
<keyword evidence="2" id="KW-1185">Reference proteome</keyword>
<comment type="caution">
    <text evidence="1">The sequence shown here is derived from an EMBL/GenBank/DDBJ whole genome shotgun (WGS) entry which is preliminary data.</text>
</comment>